<feature type="compositionally biased region" description="Basic and acidic residues" evidence="1">
    <location>
        <begin position="50"/>
        <end position="68"/>
    </location>
</feature>
<evidence type="ECO:0000259" key="2">
    <source>
        <dbReference type="Pfam" id="PF03017"/>
    </source>
</evidence>
<protein>
    <recommendedName>
        <fullName evidence="2">Transposase Tnp1/En/Spm-like domain-containing protein</fullName>
    </recommendedName>
</protein>
<comment type="caution">
    <text evidence="3">The sequence shown here is derived from an EMBL/GenBank/DDBJ whole genome shotgun (WGS) entry which is preliminary data.</text>
</comment>
<dbReference type="EMBL" id="CM029044">
    <property type="protein sequence ID" value="KAG2608615.1"/>
    <property type="molecule type" value="Genomic_DNA"/>
</dbReference>
<evidence type="ECO:0000256" key="1">
    <source>
        <dbReference type="SAM" id="MobiDB-lite"/>
    </source>
</evidence>
<gene>
    <name evidence="3" type="ORF">PVAP13_4NG336401</name>
</gene>
<organism evidence="3 4">
    <name type="scientific">Panicum virgatum</name>
    <name type="common">Blackwell switchgrass</name>
    <dbReference type="NCBI Taxonomy" id="38727"/>
    <lineage>
        <taxon>Eukaryota</taxon>
        <taxon>Viridiplantae</taxon>
        <taxon>Streptophyta</taxon>
        <taxon>Embryophyta</taxon>
        <taxon>Tracheophyta</taxon>
        <taxon>Spermatophyta</taxon>
        <taxon>Magnoliopsida</taxon>
        <taxon>Liliopsida</taxon>
        <taxon>Poales</taxon>
        <taxon>Poaceae</taxon>
        <taxon>PACMAD clade</taxon>
        <taxon>Panicoideae</taxon>
        <taxon>Panicodae</taxon>
        <taxon>Paniceae</taxon>
        <taxon>Panicinae</taxon>
        <taxon>Panicum</taxon>
        <taxon>Panicum sect. Hiantes</taxon>
    </lineage>
</organism>
<dbReference type="Proteomes" id="UP000823388">
    <property type="component" value="Chromosome 4N"/>
</dbReference>
<accession>A0A8T0THK0</accession>
<keyword evidence="4" id="KW-1185">Reference proteome</keyword>
<dbReference type="AlphaFoldDB" id="A0A8T0THK0"/>
<evidence type="ECO:0000313" key="4">
    <source>
        <dbReference type="Proteomes" id="UP000823388"/>
    </source>
</evidence>
<evidence type="ECO:0000313" key="3">
    <source>
        <dbReference type="EMBL" id="KAG2608615.1"/>
    </source>
</evidence>
<feature type="region of interest" description="Disordered" evidence="1">
    <location>
        <begin position="31"/>
        <end position="97"/>
    </location>
</feature>
<reference evidence="3 4" key="1">
    <citation type="submission" date="2020-05" db="EMBL/GenBank/DDBJ databases">
        <title>WGS assembly of Panicum virgatum.</title>
        <authorList>
            <person name="Lovell J.T."/>
            <person name="Jenkins J."/>
            <person name="Shu S."/>
            <person name="Juenger T.E."/>
            <person name="Schmutz J."/>
        </authorList>
    </citation>
    <scope>NUCLEOTIDE SEQUENCE [LARGE SCALE GENOMIC DNA]</scope>
    <source>
        <strain evidence="4">cv. AP13</strain>
    </source>
</reference>
<dbReference type="Pfam" id="PF03017">
    <property type="entry name" value="Transposase_23"/>
    <property type="match status" value="1"/>
</dbReference>
<feature type="domain" description="Transposase Tnp1/En/Spm-like" evidence="2">
    <location>
        <begin position="124"/>
        <end position="188"/>
    </location>
</feature>
<feature type="compositionally biased region" description="Basic and acidic residues" evidence="1">
    <location>
        <begin position="31"/>
        <end position="43"/>
    </location>
</feature>
<sequence>MEILARKKAEGEKAALEQRILDMEEEIREERMVRESHNIEDNSQHGSNSRRQESPRSEELVNEQHDVQCGDDVSDDQHYDDSEDENFLDHRRVATPSPPAMEITTTLRNDAAPRFAHDELVGKEVILYAILRSDQAVAKGIIISTDPSFEVGGQPLGRQYCEVIVNIVLKMDAILPRPYDEMETMGDADMMSVAWPYNKLKVVNKTSKSSHGFAGTSGRC</sequence>
<proteinExistence type="predicted"/>
<name>A0A8T0THK0_PANVG</name>
<dbReference type="InterPro" id="IPR004264">
    <property type="entry name" value="Transposase_23"/>
</dbReference>